<dbReference type="Proteomes" id="UP000018550">
    <property type="component" value="Chromosome"/>
</dbReference>
<evidence type="ECO:0000256" key="2">
    <source>
        <dbReference type="ARBA" id="ARBA00022490"/>
    </source>
</evidence>
<dbReference type="OrthoDB" id="9806637at2"/>
<dbReference type="STRING" id="1276258.SAPIS_v1c07480"/>
<comment type="function">
    <text evidence="7">Specifically methylates the N4 position of cytidine in position 1402 (C1402) of 16S rRNA.</text>
</comment>
<feature type="binding site" evidence="7">
    <location>
        <position position="51"/>
    </location>
    <ligand>
        <name>S-adenosyl-L-methionine</name>
        <dbReference type="ChEBI" id="CHEBI:59789"/>
    </ligand>
</feature>
<dbReference type="InterPro" id="IPR023397">
    <property type="entry name" value="SAM-dep_MeTrfase_MraW_recog"/>
</dbReference>
<evidence type="ECO:0000256" key="6">
    <source>
        <dbReference type="ARBA" id="ARBA00022691"/>
    </source>
</evidence>
<sequence length="313" mass="35936">MQKHTSVLLKESLELLNIKEDGIYVDCTLGRAGHSAEILKKIKKGHLFAIDQDIEAIKESESVLKEIANNFTIMQGNFENIKVLLALEGVEKVDGILFDLGVSSPQFDVGDRGFSYRFDAELDMRMDKINNQLTAKFVINNYSERELADVFFKYGEESFSFQIARNIIKYREKKPLETTFELVDVIKKSLPQKVLKKKKHPAKKVFQALRIFVNNELEVLKKSLSHSLELLNKNGRLVVITFHSLEEKIIKDIFKANTVHSSDKFIAKLPIQVDLKNKDFELVIKKPIVPSDVELENNRRSRSAKLWSIKKVS</sequence>
<dbReference type="GO" id="GO:0005737">
    <property type="term" value="C:cytoplasm"/>
    <property type="evidence" value="ECO:0007669"/>
    <property type="project" value="UniProtKB-SubCell"/>
</dbReference>
<dbReference type="PATRIC" id="fig|1276258.3.peg.760"/>
<evidence type="ECO:0000256" key="7">
    <source>
        <dbReference type="HAMAP-Rule" id="MF_01007"/>
    </source>
</evidence>
<keyword evidence="2 7" id="KW-0963">Cytoplasm</keyword>
<organism evidence="8 9">
    <name type="scientific">Spiroplasma apis B31</name>
    <dbReference type="NCBI Taxonomy" id="1276258"/>
    <lineage>
        <taxon>Bacteria</taxon>
        <taxon>Bacillati</taxon>
        <taxon>Mycoplasmatota</taxon>
        <taxon>Mollicutes</taxon>
        <taxon>Entomoplasmatales</taxon>
        <taxon>Spiroplasmataceae</taxon>
        <taxon>Spiroplasma</taxon>
    </lineage>
</organism>
<dbReference type="InterPro" id="IPR002903">
    <property type="entry name" value="RsmH"/>
</dbReference>
<comment type="subcellular location">
    <subcellularLocation>
        <location evidence="7">Cytoplasm</location>
    </subcellularLocation>
</comment>
<dbReference type="SUPFAM" id="SSF81799">
    <property type="entry name" value="Putative methyltransferase TM0872, insert domain"/>
    <property type="match status" value="1"/>
</dbReference>
<gene>
    <name evidence="8" type="primary">mraW</name>
    <name evidence="7" type="synonym">rsmH</name>
    <name evidence="8" type="ORF">SAPIS_v1c07480</name>
</gene>
<comment type="similarity">
    <text evidence="1 7">Belongs to the methyltransferase superfamily. RsmH family.</text>
</comment>
<keyword evidence="5 7" id="KW-0808">Transferase</keyword>
<comment type="catalytic activity">
    <reaction evidence="7">
        <text>cytidine(1402) in 16S rRNA + S-adenosyl-L-methionine = N(4)-methylcytidine(1402) in 16S rRNA + S-adenosyl-L-homocysteine + H(+)</text>
        <dbReference type="Rhea" id="RHEA:42928"/>
        <dbReference type="Rhea" id="RHEA-COMP:10286"/>
        <dbReference type="Rhea" id="RHEA-COMP:10287"/>
        <dbReference type="ChEBI" id="CHEBI:15378"/>
        <dbReference type="ChEBI" id="CHEBI:57856"/>
        <dbReference type="ChEBI" id="CHEBI:59789"/>
        <dbReference type="ChEBI" id="CHEBI:74506"/>
        <dbReference type="ChEBI" id="CHEBI:82748"/>
        <dbReference type="EC" id="2.1.1.199"/>
    </reaction>
</comment>
<feature type="binding site" evidence="7">
    <location>
        <position position="78"/>
    </location>
    <ligand>
        <name>S-adenosyl-L-methionine</name>
        <dbReference type="ChEBI" id="CHEBI:59789"/>
    </ligand>
</feature>
<dbReference type="GO" id="GO:0070475">
    <property type="term" value="P:rRNA base methylation"/>
    <property type="evidence" value="ECO:0007669"/>
    <property type="project" value="UniProtKB-UniRule"/>
</dbReference>
<feature type="binding site" evidence="7">
    <location>
        <position position="99"/>
    </location>
    <ligand>
        <name>S-adenosyl-L-methionine</name>
        <dbReference type="ChEBI" id="CHEBI:59789"/>
    </ligand>
</feature>
<dbReference type="eggNOG" id="COG0275">
    <property type="taxonomic scope" value="Bacteria"/>
</dbReference>
<dbReference type="PANTHER" id="PTHR11265:SF0">
    <property type="entry name" value="12S RRNA N4-METHYLCYTIDINE METHYLTRANSFERASE"/>
    <property type="match status" value="1"/>
</dbReference>
<reference evidence="8 9" key="1">
    <citation type="journal article" date="2014" name="Genome Announc.">
        <title>Complete Genome Sequence of Spiroplasma apis B31T (ATCC 33834), a Bacterium Associated with May Disease of Honeybees (Apis mellifera).</title>
        <authorList>
            <person name="Ku C."/>
            <person name="Lo W.S."/>
            <person name="Chen L.L."/>
            <person name="Kuo C.H."/>
        </authorList>
    </citation>
    <scope>NUCLEOTIDE SEQUENCE [LARGE SCALE GENOMIC DNA]</scope>
    <source>
        <strain evidence="8">B31</strain>
    </source>
</reference>
<dbReference type="AlphaFoldDB" id="V5RJF5"/>
<accession>V5RJF5</accession>
<protein>
    <recommendedName>
        <fullName evidence="7">Ribosomal RNA small subunit methyltransferase H</fullName>
        <ecNumber evidence="7">2.1.1.199</ecNumber>
    </recommendedName>
    <alternativeName>
        <fullName evidence="7">16S rRNA m(4)C1402 methyltransferase</fullName>
    </alternativeName>
    <alternativeName>
        <fullName evidence="7">rRNA (cytosine-N(4)-)-methyltransferase RsmH</fullName>
    </alternativeName>
</protein>
<dbReference type="InterPro" id="IPR029063">
    <property type="entry name" value="SAM-dependent_MTases_sf"/>
</dbReference>
<keyword evidence="6 7" id="KW-0949">S-adenosyl-L-methionine</keyword>
<dbReference type="FunFam" id="1.10.150.170:FF:000003">
    <property type="entry name" value="Ribosomal RNA small subunit methyltransferase H"/>
    <property type="match status" value="1"/>
</dbReference>
<dbReference type="PIRSF" id="PIRSF004486">
    <property type="entry name" value="MraW"/>
    <property type="match status" value="1"/>
</dbReference>
<keyword evidence="9" id="KW-1185">Reference proteome</keyword>
<feature type="binding site" evidence="7">
    <location>
        <begin position="32"/>
        <end position="34"/>
    </location>
    <ligand>
        <name>S-adenosyl-L-methionine</name>
        <dbReference type="ChEBI" id="CHEBI:59789"/>
    </ligand>
</feature>
<dbReference type="Gene3D" id="1.10.150.170">
    <property type="entry name" value="Putative methyltransferase TM0872, insert domain"/>
    <property type="match status" value="1"/>
</dbReference>
<dbReference type="RefSeq" id="WP_023789837.1">
    <property type="nucleotide sequence ID" value="NC_022998.1"/>
</dbReference>
<evidence type="ECO:0000256" key="5">
    <source>
        <dbReference type="ARBA" id="ARBA00022679"/>
    </source>
</evidence>
<dbReference type="PANTHER" id="PTHR11265">
    <property type="entry name" value="S-ADENOSYL-METHYLTRANSFERASE MRAW"/>
    <property type="match status" value="1"/>
</dbReference>
<keyword evidence="4 7" id="KW-0489">Methyltransferase</keyword>
<dbReference type="Pfam" id="PF01795">
    <property type="entry name" value="Methyltransf_5"/>
    <property type="match status" value="1"/>
</dbReference>
<dbReference type="HOGENOM" id="CLU_038422_2_0_14"/>
<evidence type="ECO:0000313" key="8">
    <source>
        <dbReference type="EMBL" id="AHB36593.1"/>
    </source>
</evidence>
<dbReference type="GO" id="GO:0071424">
    <property type="term" value="F:rRNA (cytosine-N4-)-methyltransferase activity"/>
    <property type="evidence" value="ECO:0007669"/>
    <property type="project" value="UniProtKB-UniRule"/>
</dbReference>
<feature type="binding site" evidence="7">
    <location>
        <position position="106"/>
    </location>
    <ligand>
        <name>S-adenosyl-L-methionine</name>
        <dbReference type="ChEBI" id="CHEBI:59789"/>
    </ligand>
</feature>
<dbReference type="EMBL" id="CP006682">
    <property type="protein sequence ID" value="AHB36593.1"/>
    <property type="molecule type" value="Genomic_DNA"/>
</dbReference>
<proteinExistence type="inferred from homology"/>
<dbReference type="Gene3D" id="3.40.50.150">
    <property type="entry name" value="Vaccinia Virus protein VP39"/>
    <property type="match status" value="1"/>
</dbReference>
<keyword evidence="3 7" id="KW-0698">rRNA processing</keyword>
<dbReference type="SUPFAM" id="SSF53335">
    <property type="entry name" value="S-adenosyl-L-methionine-dependent methyltransferases"/>
    <property type="match status" value="1"/>
</dbReference>
<dbReference type="KEGG" id="sapi:SAPIS_v1c07480"/>
<name>V5RJF5_SPIAP</name>
<dbReference type="NCBIfam" id="TIGR00006">
    <property type="entry name" value="16S rRNA (cytosine(1402)-N(4))-methyltransferase RsmH"/>
    <property type="match status" value="1"/>
</dbReference>
<evidence type="ECO:0000256" key="3">
    <source>
        <dbReference type="ARBA" id="ARBA00022552"/>
    </source>
</evidence>
<evidence type="ECO:0000313" key="9">
    <source>
        <dbReference type="Proteomes" id="UP000018550"/>
    </source>
</evidence>
<evidence type="ECO:0000256" key="1">
    <source>
        <dbReference type="ARBA" id="ARBA00010396"/>
    </source>
</evidence>
<evidence type="ECO:0000256" key="4">
    <source>
        <dbReference type="ARBA" id="ARBA00022603"/>
    </source>
</evidence>
<dbReference type="HAMAP" id="MF_01007">
    <property type="entry name" value="16SrRNA_methyltr_H"/>
    <property type="match status" value="1"/>
</dbReference>
<dbReference type="EC" id="2.1.1.199" evidence="7"/>